<dbReference type="Gene3D" id="3.40.50.150">
    <property type="entry name" value="Vaccinia Virus protein VP39"/>
    <property type="match status" value="1"/>
</dbReference>
<dbReference type="InterPro" id="IPR008884">
    <property type="entry name" value="TylF_MeTrfase"/>
</dbReference>
<evidence type="ECO:0000313" key="1">
    <source>
        <dbReference type="EMBL" id="MFD2205761.1"/>
    </source>
</evidence>
<sequence>MDDNKLYEDFMLVSVNTDRLGHIIDGASLADTTGYFLEFGVYKGRTLNHIAGKFPSLKIWGFDSFDGLPEPWVRSYDKTNVTPQKWFALDELPVVASNVELVVGLYESSLPAWLSEHDGNVSFLHVDCDLYSSTKEILNNLNDRIVPGTIIVFDELFDWPEAGYESWRECEWKALIEWMAEYGRDVEPLCRTDTGQASLTVIK</sequence>
<dbReference type="PANTHER" id="PTHR40036:SF1">
    <property type="entry name" value="MACROCIN O-METHYLTRANSFERASE"/>
    <property type="match status" value="1"/>
</dbReference>
<dbReference type="EC" id="2.1.1.-" evidence="1"/>
<name>A0ABW5BKR6_9PROT</name>
<reference evidence="2" key="1">
    <citation type="journal article" date="2019" name="Int. J. Syst. Evol. Microbiol.">
        <title>The Global Catalogue of Microorganisms (GCM) 10K type strain sequencing project: providing services to taxonomists for standard genome sequencing and annotation.</title>
        <authorList>
            <consortium name="The Broad Institute Genomics Platform"/>
            <consortium name="The Broad Institute Genome Sequencing Center for Infectious Disease"/>
            <person name="Wu L."/>
            <person name="Ma J."/>
        </authorList>
    </citation>
    <scope>NUCLEOTIDE SEQUENCE [LARGE SCALE GENOMIC DNA]</scope>
    <source>
        <strain evidence="2">CGMCC 4.7192</strain>
    </source>
</reference>
<dbReference type="SUPFAM" id="SSF53335">
    <property type="entry name" value="S-adenosyl-L-methionine-dependent methyltransferases"/>
    <property type="match status" value="1"/>
</dbReference>
<dbReference type="InterPro" id="IPR029063">
    <property type="entry name" value="SAM-dependent_MTases_sf"/>
</dbReference>
<dbReference type="RefSeq" id="WP_380250685.1">
    <property type="nucleotide sequence ID" value="NZ_JBHUII010000004.1"/>
</dbReference>
<keyword evidence="1" id="KW-0489">Methyltransferase</keyword>
<proteinExistence type="predicted"/>
<comment type="caution">
    <text evidence="1">The sequence shown here is derived from an EMBL/GenBank/DDBJ whole genome shotgun (WGS) entry which is preliminary data.</text>
</comment>
<dbReference type="GO" id="GO:0032259">
    <property type="term" value="P:methylation"/>
    <property type="evidence" value="ECO:0007669"/>
    <property type="project" value="UniProtKB-KW"/>
</dbReference>
<dbReference type="Proteomes" id="UP001597294">
    <property type="component" value="Unassembled WGS sequence"/>
</dbReference>
<evidence type="ECO:0000313" key="2">
    <source>
        <dbReference type="Proteomes" id="UP001597294"/>
    </source>
</evidence>
<dbReference type="GO" id="GO:0008168">
    <property type="term" value="F:methyltransferase activity"/>
    <property type="evidence" value="ECO:0007669"/>
    <property type="project" value="UniProtKB-KW"/>
</dbReference>
<organism evidence="1 2">
    <name type="scientific">Kiloniella antarctica</name>
    <dbReference type="NCBI Taxonomy" id="1550907"/>
    <lineage>
        <taxon>Bacteria</taxon>
        <taxon>Pseudomonadati</taxon>
        <taxon>Pseudomonadota</taxon>
        <taxon>Alphaproteobacteria</taxon>
        <taxon>Rhodospirillales</taxon>
        <taxon>Kiloniellaceae</taxon>
        <taxon>Kiloniella</taxon>
    </lineage>
</organism>
<gene>
    <name evidence="1" type="ORF">ACFSKO_09070</name>
</gene>
<dbReference type="Pfam" id="PF05711">
    <property type="entry name" value="TylF"/>
    <property type="match status" value="1"/>
</dbReference>
<protein>
    <submittedName>
        <fullName evidence="1">TylF/MycF/NovP-related O-methyltransferase</fullName>
        <ecNumber evidence="1">2.1.1.-</ecNumber>
    </submittedName>
</protein>
<dbReference type="PANTHER" id="PTHR40036">
    <property type="entry name" value="MACROCIN O-METHYLTRANSFERASE"/>
    <property type="match status" value="1"/>
</dbReference>
<dbReference type="EMBL" id="JBHUII010000004">
    <property type="protein sequence ID" value="MFD2205761.1"/>
    <property type="molecule type" value="Genomic_DNA"/>
</dbReference>
<keyword evidence="1" id="KW-0808">Transferase</keyword>
<accession>A0ABW5BKR6</accession>
<keyword evidence="2" id="KW-1185">Reference proteome</keyword>